<sequence length="45" mass="4649">MVKLTPIMALLALAACQTVQGAGRDMQAAGHAVARESREVQANGL</sequence>
<gene>
    <name evidence="8" type="ORF">GL279_13945</name>
</gene>
<dbReference type="InterPro" id="IPR012556">
    <property type="entry name" value="Entericidin"/>
</dbReference>
<accession>A0A844H7L0</accession>
<dbReference type="Proteomes" id="UP000442533">
    <property type="component" value="Unassembled WGS sequence"/>
</dbReference>
<evidence type="ECO:0000256" key="7">
    <source>
        <dbReference type="SAM" id="SignalP"/>
    </source>
</evidence>
<comment type="caution">
    <text evidence="8">The sequence shown here is derived from an EMBL/GenBank/DDBJ whole genome shotgun (WGS) entry which is preliminary data.</text>
</comment>
<organism evidence="8 9">
    <name type="scientific">Paracoccus limosus</name>
    <dbReference type="NCBI Taxonomy" id="913252"/>
    <lineage>
        <taxon>Bacteria</taxon>
        <taxon>Pseudomonadati</taxon>
        <taxon>Pseudomonadota</taxon>
        <taxon>Alphaproteobacteria</taxon>
        <taxon>Rhodobacterales</taxon>
        <taxon>Paracoccaceae</taxon>
        <taxon>Paracoccus</taxon>
    </lineage>
</organism>
<reference evidence="8 9" key="1">
    <citation type="submission" date="2019-11" db="EMBL/GenBank/DDBJ databases">
        <authorList>
            <person name="Dong K."/>
        </authorList>
    </citation>
    <scope>NUCLEOTIDE SEQUENCE [LARGE SCALE GENOMIC DNA]</scope>
    <source>
        <strain evidence="8 9">JCM 17370</strain>
    </source>
</reference>
<dbReference type="Pfam" id="PF08085">
    <property type="entry name" value="Entericidin"/>
    <property type="match status" value="1"/>
</dbReference>
<evidence type="ECO:0000256" key="6">
    <source>
        <dbReference type="ARBA" id="ARBA00023288"/>
    </source>
</evidence>
<keyword evidence="2" id="KW-1003">Cell membrane</keyword>
<proteinExistence type="inferred from homology"/>
<keyword evidence="4" id="KW-0472">Membrane</keyword>
<evidence type="ECO:0000313" key="8">
    <source>
        <dbReference type="EMBL" id="MTH35704.1"/>
    </source>
</evidence>
<keyword evidence="6 8" id="KW-0449">Lipoprotein</keyword>
<evidence type="ECO:0000313" key="9">
    <source>
        <dbReference type="Proteomes" id="UP000442533"/>
    </source>
</evidence>
<name>A0A844H7L0_9RHOB</name>
<protein>
    <submittedName>
        <fullName evidence="8">Entericidin A/B family lipoprotein</fullName>
    </submittedName>
</protein>
<evidence type="ECO:0000256" key="5">
    <source>
        <dbReference type="ARBA" id="ARBA00023139"/>
    </source>
</evidence>
<feature type="chain" id="PRO_5032334978" evidence="7">
    <location>
        <begin position="22"/>
        <end position="45"/>
    </location>
</feature>
<comment type="similarity">
    <text evidence="1">Belongs to the EcnA/EcnB lipoprotein family.</text>
</comment>
<evidence type="ECO:0000256" key="4">
    <source>
        <dbReference type="ARBA" id="ARBA00023136"/>
    </source>
</evidence>
<keyword evidence="3 7" id="KW-0732">Signal</keyword>
<dbReference type="GO" id="GO:0016020">
    <property type="term" value="C:membrane"/>
    <property type="evidence" value="ECO:0007669"/>
    <property type="project" value="InterPro"/>
</dbReference>
<evidence type="ECO:0000256" key="3">
    <source>
        <dbReference type="ARBA" id="ARBA00022729"/>
    </source>
</evidence>
<dbReference type="EMBL" id="WMIF01000020">
    <property type="protein sequence ID" value="MTH35704.1"/>
    <property type="molecule type" value="Genomic_DNA"/>
</dbReference>
<keyword evidence="9" id="KW-1185">Reference proteome</keyword>
<dbReference type="PROSITE" id="PS51257">
    <property type="entry name" value="PROKAR_LIPOPROTEIN"/>
    <property type="match status" value="1"/>
</dbReference>
<feature type="signal peptide" evidence="7">
    <location>
        <begin position="1"/>
        <end position="21"/>
    </location>
</feature>
<evidence type="ECO:0000256" key="2">
    <source>
        <dbReference type="ARBA" id="ARBA00022475"/>
    </source>
</evidence>
<dbReference type="GO" id="GO:0009636">
    <property type="term" value="P:response to toxic substance"/>
    <property type="evidence" value="ECO:0007669"/>
    <property type="project" value="InterPro"/>
</dbReference>
<keyword evidence="5" id="KW-0564">Palmitate</keyword>
<evidence type="ECO:0000256" key="1">
    <source>
        <dbReference type="ARBA" id="ARBA00010296"/>
    </source>
</evidence>
<dbReference type="AlphaFoldDB" id="A0A844H7L0"/>